<gene>
    <name evidence="2" type="ORF">P154DRAFT_611337</name>
</gene>
<feature type="region of interest" description="Disordered" evidence="1">
    <location>
        <begin position="13"/>
        <end position="59"/>
    </location>
</feature>
<evidence type="ECO:0000256" key="1">
    <source>
        <dbReference type="SAM" id="MobiDB-lite"/>
    </source>
</evidence>
<organism evidence="2 3">
    <name type="scientific">Amniculicola lignicola CBS 123094</name>
    <dbReference type="NCBI Taxonomy" id="1392246"/>
    <lineage>
        <taxon>Eukaryota</taxon>
        <taxon>Fungi</taxon>
        <taxon>Dikarya</taxon>
        <taxon>Ascomycota</taxon>
        <taxon>Pezizomycotina</taxon>
        <taxon>Dothideomycetes</taxon>
        <taxon>Pleosporomycetidae</taxon>
        <taxon>Pleosporales</taxon>
        <taxon>Amniculicolaceae</taxon>
        <taxon>Amniculicola</taxon>
    </lineage>
</organism>
<feature type="compositionally biased region" description="Polar residues" evidence="1">
    <location>
        <begin position="437"/>
        <end position="448"/>
    </location>
</feature>
<dbReference type="AlphaFoldDB" id="A0A6A5W2R1"/>
<proteinExistence type="predicted"/>
<accession>A0A6A5W2R1</accession>
<evidence type="ECO:0000313" key="2">
    <source>
        <dbReference type="EMBL" id="KAF1995229.1"/>
    </source>
</evidence>
<feature type="region of interest" description="Disordered" evidence="1">
    <location>
        <begin position="436"/>
        <end position="457"/>
    </location>
</feature>
<evidence type="ECO:0000313" key="3">
    <source>
        <dbReference type="Proteomes" id="UP000799779"/>
    </source>
</evidence>
<reference evidence="2" key="1">
    <citation type="journal article" date="2020" name="Stud. Mycol.">
        <title>101 Dothideomycetes genomes: a test case for predicting lifestyles and emergence of pathogens.</title>
        <authorList>
            <person name="Haridas S."/>
            <person name="Albert R."/>
            <person name="Binder M."/>
            <person name="Bloem J."/>
            <person name="Labutti K."/>
            <person name="Salamov A."/>
            <person name="Andreopoulos B."/>
            <person name="Baker S."/>
            <person name="Barry K."/>
            <person name="Bills G."/>
            <person name="Bluhm B."/>
            <person name="Cannon C."/>
            <person name="Castanera R."/>
            <person name="Culley D."/>
            <person name="Daum C."/>
            <person name="Ezra D."/>
            <person name="Gonzalez J."/>
            <person name="Henrissat B."/>
            <person name="Kuo A."/>
            <person name="Liang C."/>
            <person name="Lipzen A."/>
            <person name="Lutzoni F."/>
            <person name="Magnuson J."/>
            <person name="Mondo S."/>
            <person name="Nolan M."/>
            <person name="Ohm R."/>
            <person name="Pangilinan J."/>
            <person name="Park H.-J."/>
            <person name="Ramirez L."/>
            <person name="Alfaro M."/>
            <person name="Sun H."/>
            <person name="Tritt A."/>
            <person name="Yoshinaga Y."/>
            <person name="Zwiers L.-H."/>
            <person name="Turgeon B."/>
            <person name="Goodwin S."/>
            <person name="Spatafora J."/>
            <person name="Crous P."/>
            <person name="Grigoriev I."/>
        </authorList>
    </citation>
    <scope>NUCLEOTIDE SEQUENCE</scope>
    <source>
        <strain evidence="2">CBS 123094</strain>
    </source>
</reference>
<dbReference type="Proteomes" id="UP000799779">
    <property type="component" value="Unassembled WGS sequence"/>
</dbReference>
<keyword evidence="3" id="KW-1185">Reference proteome</keyword>
<dbReference type="EMBL" id="ML977643">
    <property type="protein sequence ID" value="KAF1995229.1"/>
    <property type="molecule type" value="Genomic_DNA"/>
</dbReference>
<feature type="compositionally biased region" description="Low complexity" evidence="1">
    <location>
        <begin position="45"/>
        <end position="57"/>
    </location>
</feature>
<protein>
    <submittedName>
        <fullName evidence="2">Uncharacterized protein</fullName>
    </submittedName>
</protein>
<sequence>MAKNIQQYVQHDHNIQGPCSSPTHSPPDSARSFTARPGPVQSHFSWSSDITSPSHSSIPNTSMSETCCPTILIGGFACVPKAKRSSLSAYIPGPDAAIPLYQQQVATPAWPARGLISTPLHLRALGPGLTHEGTIRIVERTFGIRVPHSDLFAKGGVCETSEAQLIKRKECSIKLHLWRKECKEELNANCDDMEWLEQDLGSMLSVWQDAYKVLWMLYSVQVPLDAFATSFEIVMKENRSWMGECLHDHNPGAPKLPEGGSLVLPHLEQRGDAREGGERLHISAGSMLSSGEDASGVSLTHSDFLDFSKLDFVKQEIKEPNKMTLLRPTTIFRDYDRIEEEESLALIEFRKRMANYEQTTSQGTDRQQDGRSSVGELHIGYNVATPQTSLRNCSPPISSCNHDNDVGLYEERPQRPAHTASPESVVVRKERPAQKQYAHTQGATTSPENALELSATRPQKPRLRLVIPATESIEYDSSMYELPEHKKHPEEDSSPLITSHQMRRPAVADLRARFAADHQSAVDTTSQVEPNVKDTMSPIQASRVPKKPFRLHFATRWLDRFFRRQ</sequence>
<name>A0A6A5W2R1_9PLEO</name>